<organism evidence="8 9">
    <name type="scientific">Azospirillum cavernae</name>
    <dbReference type="NCBI Taxonomy" id="2320860"/>
    <lineage>
        <taxon>Bacteria</taxon>
        <taxon>Pseudomonadati</taxon>
        <taxon>Pseudomonadota</taxon>
        <taxon>Alphaproteobacteria</taxon>
        <taxon>Rhodospirillales</taxon>
        <taxon>Azospirillaceae</taxon>
        <taxon>Azospirillum</taxon>
    </lineage>
</organism>
<dbReference type="PROSITE" id="PS00333">
    <property type="entry name" value="DNA_LIGASE_A2"/>
    <property type="match status" value="1"/>
</dbReference>
<keyword evidence="4" id="KW-0227">DNA damage</keyword>
<evidence type="ECO:0000256" key="4">
    <source>
        <dbReference type="ARBA" id="ARBA00022763"/>
    </source>
</evidence>
<dbReference type="GO" id="GO:0006310">
    <property type="term" value="P:DNA recombination"/>
    <property type="evidence" value="ECO:0007669"/>
    <property type="project" value="InterPro"/>
</dbReference>
<dbReference type="InterPro" id="IPR029319">
    <property type="entry name" value="DNA_ligase_OB"/>
</dbReference>
<evidence type="ECO:0000313" key="9">
    <source>
        <dbReference type="Proteomes" id="UP000283458"/>
    </source>
</evidence>
<gene>
    <name evidence="8" type="ORF">D3877_23305</name>
</gene>
<comment type="cofactor">
    <cofactor evidence="1">
        <name>a divalent metal cation</name>
        <dbReference type="ChEBI" id="CHEBI:60240"/>
    </cofactor>
</comment>
<evidence type="ECO:0000256" key="1">
    <source>
        <dbReference type="ARBA" id="ARBA00001968"/>
    </source>
</evidence>
<dbReference type="Gene3D" id="2.40.50.140">
    <property type="entry name" value="Nucleic acid-binding proteins"/>
    <property type="match status" value="1"/>
</dbReference>
<dbReference type="Pfam" id="PF01068">
    <property type="entry name" value="DNA_ligase_A_M"/>
    <property type="match status" value="1"/>
</dbReference>
<dbReference type="PROSITE" id="PS50160">
    <property type="entry name" value="DNA_LIGASE_A3"/>
    <property type="match status" value="1"/>
</dbReference>
<dbReference type="GO" id="GO:0005524">
    <property type="term" value="F:ATP binding"/>
    <property type="evidence" value="ECO:0007669"/>
    <property type="project" value="InterPro"/>
</dbReference>
<dbReference type="EMBL" id="QYUL01000004">
    <property type="protein sequence ID" value="RJF78062.1"/>
    <property type="molecule type" value="Genomic_DNA"/>
</dbReference>
<dbReference type="InterPro" id="IPR012310">
    <property type="entry name" value="DNA_ligase_ATP-dep_cent"/>
</dbReference>
<comment type="catalytic activity">
    <reaction evidence="6">
        <text>ATP + (deoxyribonucleotide)n-3'-hydroxyl + 5'-phospho-(deoxyribonucleotide)m = (deoxyribonucleotide)n+m + AMP + diphosphate.</text>
        <dbReference type="EC" id="6.5.1.1"/>
    </reaction>
</comment>
<keyword evidence="3" id="KW-0235">DNA replication</keyword>
<dbReference type="Pfam" id="PF14743">
    <property type="entry name" value="DNA_ligase_OB_2"/>
    <property type="match status" value="1"/>
</dbReference>
<dbReference type="OrthoDB" id="9802472at2"/>
<comment type="caution">
    <text evidence="8">The sequence shown here is derived from an EMBL/GenBank/DDBJ whole genome shotgun (WGS) entry which is preliminary data.</text>
</comment>
<evidence type="ECO:0000256" key="5">
    <source>
        <dbReference type="ARBA" id="ARBA00023204"/>
    </source>
</evidence>
<dbReference type="InterPro" id="IPR016059">
    <property type="entry name" value="DNA_ligase_ATP-dep_CS"/>
</dbReference>
<dbReference type="CDD" id="cd08041">
    <property type="entry name" value="OBF_kDNA_ligase_like"/>
    <property type="match status" value="1"/>
</dbReference>
<sequence length="427" mass="47367">MTLNDAFETLETVAATSSRTEKQTLLAVALKDPIFRAVCIYAYDPFITFGIVPSLERQGQSTWGEPDTTQIFSYLDRLARREYTGKTAERCVEEMLHQLPTGAGQLLVRILNKDLRAGFTATTLNKVVKRLVPEYEPMAAHPFEAKRIKGWPVAGEPKLDGLRLQVWVDYENGEAEARSRNGLPMPALKPLAEAFLALSCPYAKVVFDGEVATGAFNDSVGRTRRKSTPVDAASMFVFDLLTQEEFTSGSLRPYLTRRSTLEDVLGEPVDGALALRVMPQRLLHSVAEVMAYYEEVRAMTVGQFLGLSCDKPMEGVIVKTLTGGYENKRSHHWLKVKAEETEDLRVMGAYEGEPGTKYAGKLGGVIVDRNGVEVRVGGGFSDALRDEPLGGFIGRLIEVEYHEVTPDGSLRHPRFVRFRDDKDKGVA</sequence>
<evidence type="ECO:0000259" key="7">
    <source>
        <dbReference type="PROSITE" id="PS50160"/>
    </source>
</evidence>
<accession>A0A418VP57</accession>
<protein>
    <recommendedName>
        <fullName evidence="7">ATP-dependent DNA ligase family profile domain-containing protein</fullName>
    </recommendedName>
</protein>
<dbReference type="InterPro" id="IPR050326">
    <property type="entry name" value="NAD_dep_DNA_ligaseB"/>
</dbReference>
<evidence type="ECO:0000256" key="6">
    <source>
        <dbReference type="ARBA" id="ARBA00034003"/>
    </source>
</evidence>
<name>A0A418VP57_9PROT</name>
<evidence type="ECO:0000313" key="8">
    <source>
        <dbReference type="EMBL" id="RJF78062.1"/>
    </source>
</evidence>
<reference evidence="8 9" key="1">
    <citation type="submission" date="2018-09" db="EMBL/GenBank/DDBJ databases">
        <authorList>
            <person name="Zhu H."/>
        </authorList>
    </citation>
    <scope>NUCLEOTIDE SEQUENCE [LARGE SCALE GENOMIC DNA]</scope>
    <source>
        <strain evidence="8 9">K2W22B-5</strain>
    </source>
</reference>
<dbReference type="RefSeq" id="WP_119833204.1">
    <property type="nucleotide sequence ID" value="NZ_QYUL01000004.1"/>
</dbReference>
<dbReference type="GO" id="GO:0003910">
    <property type="term" value="F:DNA ligase (ATP) activity"/>
    <property type="evidence" value="ECO:0007669"/>
    <property type="project" value="UniProtKB-EC"/>
</dbReference>
<dbReference type="SUPFAM" id="SSF56091">
    <property type="entry name" value="DNA ligase/mRNA capping enzyme, catalytic domain"/>
    <property type="match status" value="1"/>
</dbReference>
<keyword evidence="9" id="KW-1185">Reference proteome</keyword>
<dbReference type="GO" id="GO:0006260">
    <property type="term" value="P:DNA replication"/>
    <property type="evidence" value="ECO:0007669"/>
    <property type="project" value="UniProtKB-KW"/>
</dbReference>
<dbReference type="Proteomes" id="UP000283458">
    <property type="component" value="Unassembled WGS sequence"/>
</dbReference>
<keyword evidence="5" id="KW-0234">DNA repair</keyword>
<dbReference type="PANTHER" id="PTHR47810">
    <property type="entry name" value="DNA LIGASE"/>
    <property type="match status" value="1"/>
</dbReference>
<evidence type="ECO:0000256" key="3">
    <source>
        <dbReference type="ARBA" id="ARBA00022705"/>
    </source>
</evidence>
<dbReference type="PANTHER" id="PTHR47810:SF1">
    <property type="entry name" value="DNA LIGASE B"/>
    <property type="match status" value="1"/>
</dbReference>
<dbReference type="GO" id="GO:0006281">
    <property type="term" value="P:DNA repair"/>
    <property type="evidence" value="ECO:0007669"/>
    <property type="project" value="UniProtKB-KW"/>
</dbReference>
<keyword evidence="2" id="KW-0436">Ligase</keyword>
<evidence type="ECO:0000256" key="2">
    <source>
        <dbReference type="ARBA" id="ARBA00022598"/>
    </source>
</evidence>
<dbReference type="Gene3D" id="3.30.470.30">
    <property type="entry name" value="DNA ligase/mRNA capping enzyme"/>
    <property type="match status" value="1"/>
</dbReference>
<dbReference type="AlphaFoldDB" id="A0A418VP57"/>
<feature type="domain" description="ATP-dependent DNA ligase family profile" evidence="7">
    <location>
        <begin position="235"/>
        <end position="366"/>
    </location>
</feature>
<proteinExistence type="predicted"/>
<dbReference type="InterPro" id="IPR012340">
    <property type="entry name" value="NA-bd_OB-fold"/>
</dbReference>
<dbReference type="SUPFAM" id="SSF50249">
    <property type="entry name" value="Nucleic acid-binding proteins"/>
    <property type="match status" value="1"/>
</dbReference>